<accession>A0A9D4ZPB5</accession>
<protein>
    <submittedName>
        <fullName evidence="2">Uncharacterized protein</fullName>
    </submittedName>
</protein>
<feature type="compositionally biased region" description="Acidic residues" evidence="1">
    <location>
        <begin position="103"/>
        <end position="113"/>
    </location>
</feature>
<dbReference type="PANTHER" id="PTHR36751:SF1">
    <property type="entry name" value="F3E22.8 PROTEIN"/>
    <property type="match status" value="1"/>
</dbReference>
<proteinExistence type="predicted"/>
<evidence type="ECO:0000313" key="3">
    <source>
        <dbReference type="Proteomes" id="UP000886520"/>
    </source>
</evidence>
<feature type="compositionally biased region" description="Basic residues" evidence="1">
    <location>
        <begin position="90"/>
        <end position="99"/>
    </location>
</feature>
<organism evidence="2 3">
    <name type="scientific">Adiantum capillus-veneris</name>
    <name type="common">Maidenhair fern</name>
    <dbReference type="NCBI Taxonomy" id="13818"/>
    <lineage>
        <taxon>Eukaryota</taxon>
        <taxon>Viridiplantae</taxon>
        <taxon>Streptophyta</taxon>
        <taxon>Embryophyta</taxon>
        <taxon>Tracheophyta</taxon>
        <taxon>Polypodiopsida</taxon>
        <taxon>Polypodiidae</taxon>
        <taxon>Polypodiales</taxon>
        <taxon>Pteridineae</taxon>
        <taxon>Pteridaceae</taxon>
        <taxon>Vittarioideae</taxon>
        <taxon>Adiantum</taxon>
    </lineage>
</organism>
<evidence type="ECO:0000256" key="1">
    <source>
        <dbReference type="SAM" id="MobiDB-lite"/>
    </source>
</evidence>
<feature type="region of interest" description="Disordered" evidence="1">
    <location>
        <begin position="90"/>
        <end position="127"/>
    </location>
</feature>
<dbReference type="OrthoDB" id="1914074at2759"/>
<dbReference type="Proteomes" id="UP000886520">
    <property type="component" value="Chromosome 5"/>
</dbReference>
<comment type="caution">
    <text evidence="2">The sequence shown here is derived from an EMBL/GenBank/DDBJ whole genome shotgun (WGS) entry which is preliminary data.</text>
</comment>
<keyword evidence="3" id="KW-1185">Reference proteome</keyword>
<dbReference type="AlphaFoldDB" id="A0A9D4ZPB5"/>
<feature type="compositionally biased region" description="Gly residues" evidence="1">
    <location>
        <begin position="114"/>
        <end position="127"/>
    </location>
</feature>
<gene>
    <name evidence="2" type="ORF">GOP47_0005649</name>
</gene>
<reference evidence="2 3" key="1">
    <citation type="submission" date="2021-01" db="EMBL/GenBank/DDBJ databases">
        <title>Adiantum capillus-veneris genome.</title>
        <authorList>
            <person name="Fang Y."/>
            <person name="Liao Q."/>
        </authorList>
    </citation>
    <scope>NUCLEOTIDE SEQUENCE [LARGE SCALE GENOMIC DNA]</scope>
    <source>
        <strain evidence="2">H3</strain>
        <tissue evidence="2">Leaf</tissue>
    </source>
</reference>
<dbReference type="EMBL" id="JABFUD020000005">
    <property type="protein sequence ID" value="KAI5080170.1"/>
    <property type="molecule type" value="Genomic_DNA"/>
</dbReference>
<sequence>MSHALGDTTPNVVTLVRHLGPKVHKSCTEWVQHSLSLQRYKGWAMSTVIYGIGSVEATISSQISIHDAVAPPSVRTGSYRVAPRMLAYKARRTKRRSHRGGGDGDDEGPEWDEGGFGGSGGWGGNDNGRGGNDYWGASWNEDGWWWEDASEAAFSFIYEVACWVSLTQCLQFLLKKLLDVVRNGVDESALDGGSFAQCSWVFVHSERGSTPLMVDHRMPRLTWPRSSS</sequence>
<evidence type="ECO:0000313" key="2">
    <source>
        <dbReference type="EMBL" id="KAI5080170.1"/>
    </source>
</evidence>
<dbReference type="PANTHER" id="PTHR36751">
    <property type="entry name" value="F3E22.8 PROTEIN"/>
    <property type="match status" value="1"/>
</dbReference>
<name>A0A9D4ZPB5_ADICA</name>